<gene>
    <name evidence="2" type="ORF">TVAG_260340</name>
</gene>
<dbReference type="PANTHER" id="PTHR16216:SF2">
    <property type="entry name" value="DYNEIN AXONEMAL ASSEMBLY FACTOR 5"/>
    <property type="match status" value="1"/>
</dbReference>
<dbReference type="PANTHER" id="PTHR16216">
    <property type="entry name" value="DYNEIN ASSEMBLY FACTOR 5, AXONEMAL"/>
    <property type="match status" value="1"/>
</dbReference>
<accession>A2E8W6</accession>
<keyword evidence="3" id="KW-1185">Reference proteome</keyword>
<sequence length="796" mass="90083">MSQDPAKDKAKPWLNSLLTQLGSDRPRDRLNSLKSISDLEISPALLYENPVDFLNSCVKPIVFHFDDSSESVRENSLLLTIKLFEQLGNKALDDTYRTMLSMIFLRLEKEDREEISNLLVDLLKNLASLPTPETLPTKFDEYCYDAFKALSKKFDSNDPQMKLRACDCLDAVVNHCTQECLYLNTPVVINNIRKNLTYRQVEIRRRSLETLSNILIKSGYMLDQFSELLEKLAEDEKLIVRKALVKFCEDMLVQHPQRSQMYGEYLFPILCSLSKIVPVRPVLPNETLKPVELVKEGYEAYKSLKEIANKYASDLNLGDQIEIAFDGKRKLPSSALQLLHENFKIYINRILTLISDWQSHSRHLGFAAFKSLVHVSNAYSARYAPQILMTLVTALRDHPDEAEETQRCIALFAEMTSLAEVNAILLPKISERCTKELIEALSISIVNCQFSDEDLGATLDSFIINRVFDMTDIINQAAQLIIAICRKSQEFREKNVVPLATSILRICEHADALPQFEICFDSPLSEIFGNYLPPLLDTQRKSHRFLTLLLKHSPPKDVAEIYPSVCTAMIESLTSGAARTAIYKLITELSVSKALPAVTQSLVSAVLDDMVWKSGKEYIPVRESATSALGSLLREKCINQELFDSNLALIFPMALASLDDQTSDMVRSAAVATMREVVQMTKDLTPKYPRLFEALKGRLSDPLVPVRVGSADILCTVVCRCHDVEEIPKQLQDVIIFMDDSCLEMRESISRFCVSVASIPKLKDAVLQTMKDLIPKFYHQEGKILDQEVINQIQSQ</sequence>
<dbReference type="InterPro" id="IPR057978">
    <property type="entry name" value="TPR_DAAF5"/>
</dbReference>
<reference evidence="2" key="1">
    <citation type="submission" date="2006-10" db="EMBL/GenBank/DDBJ databases">
        <authorList>
            <person name="Amadeo P."/>
            <person name="Zhao Q."/>
            <person name="Wortman J."/>
            <person name="Fraser-Liggett C."/>
            <person name="Carlton J."/>
        </authorList>
    </citation>
    <scope>NUCLEOTIDE SEQUENCE</scope>
    <source>
        <strain evidence="2">G3</strain>
    </source>
</reference>
<dbReference type="OrthoDB" id="413572at2759"/>
<proteinExistence type="predicted"/>
<dbReference type="VEuPathDB" id="TrichDB:TVAGG3_0926450"/>
<dbReference type="InParanoid" id="A2E8W6"/>
<dbReference type="VEuPathDB" id="TrichDB:TVAG_260340"/>
<dbReference type="Pfam" id="PF25786">
    <property type="entry name" value="HEAT_GCN1_C"/>
    <property type="match status" value="1"/>
</dbReference>
<reference evidence="2" key="2">
    <citation type="journal article" date="2007" name="Science">
        <title>Draft genome sequence of the sexually transmitted pathogen Trichomonas vaginalis.</title>
        <authorList>
            <person name="Carlton J.M."/>
            <person name="Hirt R.P."/>
            <person name="Silva J.C."/>
            <person name="Delcher A.L."/>
            <person name="Schatz M."/>
            <person name="Zhao Q."/>
            <person name="Wortman J.R."/>
            <person name="Bidwell S.L."/>
            <person name="Alsmark U.C.M."/>
            <person name="Besteiro S."/>
            <person name="Sicheritz-Ponten T."/>
            <person name="Noel C.J."/>
            <person name="Dacks J.B."/>
            <person name="Foster P.G."/>
            <person name="Simillion C."/>
            <person name="Van de Peer Y."/>
            <person name="Miranda-Saavedra D."/>
            <person name="Barton G.J."/>
            <person name="Westrop G.D."/>
            <person name="Mueller S."/>
            <person name="Dessi D."/>
            <person name="Fiori P.L."/>
            <person name="Ren Q."/>
            <person name="Paulsen I."/>
            <person name="Zhang H."/>
            <person name="Bastida-Corcuera F.D."/>
            <person name="Simoes-Barbosa A."/>
            <person name="Brown M.T."/>
            <person name="Hayes R.D."/>
            <person name="Mukherjee M."/>
            <person name="Okumura C.Y."/>
            <person name="Schneider R."/>
            <person name="Smith A.J."/>
            <person name="Vanacova S."/>
            <person name="Villalvazo M."/>
            <person name="Haas B.J."/>
            <person name="Pertea M."/>
            <person name="Feldblyum T.V."/>
            <person name="Utterback T.R."/>
            <person name="Shu C.L."/>
            <person name="Osoegawa K."/>
            <person name="de Jong P.J."/>
            <person name="Hrdy I."/>
            <person name="Horvathova L."/>
            <person name="Zubacova Z."/>
            <person name="Dolezal P."/>
            <person name="Malik S.B."/>
            <person name="Logsdon J.M. Jr."/>
            <person name="Henze K."/>
            <person name="Gupta A."/>
            <person name="Wang C.C."/>
            <person name="Dunne R.L."/>
            <person name="Upcroft J.A."/>
            <person name="Upcroft P."/>
            <person name="White O."/>
            <person name="Salzberg S.L."/>
            <person name="Tang P."/>
            <person name="Chiu C.-H."/>
            <person name="Lee Y.-S."/>
            <person name="Embley T.M."/>
            <person name="Coombs G.H."/>
            <person name="Mottram J.C."/>
            <person name="Tachezy J."/>
            <person name="Fraser-Liggett C.M."/>
            <person name="Johnson P.J."/>
        </authorList>
    </citation>
    <scope>NUCLEOTIDE SEQUENCE [LARGE SCALE GENOMIC DNA]</scope>
    <source>
        <strain evidence="2">G3</strain>
    </source>
</reference>
<feature type="domain" description="Dynein axonemal assembly factor 5 TPR repeats" evidence="1">
    <location>
        <begin position="25"/>
        <end position="272"/>
    </location>
</feature>
<evidence type="ECO:0000313" key="3">
    <source>
        <dbReference type="Proteomes" id="UP000001542"/>
    </source>
</evidence>
<dbReference type="AlphaFoldDB" id="A2E8W6"/>
<name>A2E8W6_TRIV3</name>
<dbReference type="Gene3D" id="1.25.10.10">
    <property type="entry name" value="Leucine-rich Repeat Variant"/>
    <property type="match status" value="2"/>
</dbReference>
<dbReference type="KEGG" id="tva:4768885"/>
<dbReference type="EMBL" id="DS113329">
    <property type="protein sequence ID" value="EAY10948.1"/>
    <property type="molecule type" value="Genomic_DNA"/>
</dbReference>
<dbReference type="Pfam" id="PF25757">
    <property type="entry name" value="TPR_DNAAF5"/>
    <property type="match status" value="1"/>
</dbReference>
<organism evidence="2 3">
    <name type="scientific">Trichomonas vaginalis (strain ATCC PRA-98 / G3)</name>
    <dbReference type="NCBI Taxonomy" id="412133"/>
    <lineage>
        <taxon>Eukaryota</taxon>
        <taxon>Metamonada</taxon>
        <taxon>Parabasalia</taxon>
        <taxon>Trichomonadida</taxon>
        <taxon>Trichomonadidae</taxon>
        <taxon>Trichomonas</taxon>
    </lineage>
</organism>
<evidence type="ECO:0000259" key="1">
    <source>
        <dbReference type="Pfam" id="PF25757"/>
    </source>
</evidence>
<evidence type="ECO:0000313" key="2">
    <source>
        <dbReference type="EMBL" id="EAY10948.1"/>
    </source>
</evidence>
<dbReference type="InterPro" id="IPR016024">
    <property type="entry name" value="ARM-type_fold"/>
</dbReference>
<dbReference type="InterPro" id="IPR052623">
    <property type="entry name" value="DAAF5"/>
</dbReference>
<dbReference type="RefSeq" id="XP_001323171.1">
    <property type="nucleotide sequence ID" value="XM_001323136.1"/>
</dbReference>
<dbReference type="InterPro" id="IPR011989">
    <property type="entry name" value="ARM-like"/>
</dbReference>
<dbReference type="Proteomes" id="UP000001542">
    <property type="component" value="Unassembled WGS sequence"/>
</dbReference>
<dbReference type="SUPFAM" id="SSF48371">
    <property type="entry name" value="ARM repeat"/>
    <property type="match status" value="1"/>
</dbReference>
<protein>
    <recommendedName>
        <fullName evidence="1">Dynein axonemal assembly factor 5 TPR repeats domain-containing protein</fullName>
    </recommendedName>
</protein>